<evidence type="ECO:0000313" key="5">
    <source>
        <dbReference type="Proteomes" id="UP001141650"/>
    </source>
</evidence>
<feature type="domain" description="RES" evidence="1">
    <location>
        <begin position="13"/>
        <end position="142"/>
    </location>
</feature>
<proteinExistence type="predicted"/>
<evidence type="ECO:0000313" key="4">
    <source>
        <dbReference type="Proteomes" id="UP000192319"/>
    </source>
</evidence>
<dbReference type="Pfam" id="PF08808">
    <property type="entry name" value="RES"/>
    <property type="match status" value="1"/>
</dbReference>
<reference evidence="2" key="2">
    <citation type="submission" date="2020-07" db="EMBL/GenBank/DDBJ databases">
        <authorList>
            <person name="Pettersson B.M.F."/>
            <person name="Behra P.R.K."/>
            <person name="Ramesh M."/>
            <person name="Das S."/>
            <person name="Dasgupta S."/>
            <person name="Kirsebom L.A."/>
        </authorList>
    </citation>
    <scope>NUCLEOTIDE SEQUENCE</scope>
    <source>
        <strain evidence="2">CCUG 55640</strain>
    </source>
</reference>
<gene>
    <name evidence="3" type="ORF">BST11_06645</name>
    <name evidence="2" type="ORF">H7K38_19535</name>
</gene>
<organism evidence="2 5">
    <name type="scientific">Mycobacterium alsense</name>
    <dbReference type="NCBI Taxonomy" id="324058"/>
    <lineage>
        <taxon>Bacteria</taxon>
        <taxon>Bacillati</taxon>
        <taxon>Actinomycetota</taxon>
        <taxon>Actinomycetes</taxon>
        <taxon>Mycobacteriales</taxon>
        <taxon>Mycobacteriaceae</taxon>
        <taxon>Mycobacterium</taxon>
    </lineage>
</organism>
<evidence type="ECO:0000313" key="2">
    <source>
        <dbReference type="EMBL" id="MCV7380826.1"/>
    </source>
</evidence>
<dbReference type="Proteomes" id="UP000192319">
    <property type="component" value="Unassembled WGS sequence"/>
</dbReference>
<dbReference type="AlphaFoldDB" id="A0AA41XR83"/>
<dbReference type="EMBL" id="JACKVH010000017">
    <property type="protein sequence ID" value="MCV7380826.1"/>
    <property type="molecule type" value="Genomic_DNA"/>
</dbReference>
<reference evidence="2" key="3">
    <citation type="journal article" date="2022" name="BMC Genomics">
        <title>Comparative genome analysis of mycobacteria focusing on tRNA and non-coding RNA.</title>
        <authorList>
            <person name="Behra P.R.K."/>
            <person name="Pettersson B.M.F."/>
            <person name="Ramesh M."/>
            <person name="Das S."/>
            <person name="Dasgupta S."/>
            <person name="Kirsebom L.A."/>
        </authorList>
    </citation>
    <scope>NUCLEOTIDE SEQUENCE</scope>
    <source>
        <strain evidence="2">CCUG 55640</strain>
    </source>
</reference>
<dbReference type="InterPro" id="IPR014914">
    <property type="entry name" value="RES_dom"/>
</dbReference>
<dbReference type="EMBL" id="MVHD01000007">
    <property type="protein sequence ID" value="OQZ91856.1"/>
    <property type="molecule type" value="Genomic_DNA"/>
</dbReference>
<protein>
    <submittedName>
        <fullName evidence="2">RES family NAD+ phosphorylase</fullName>
    </submittedName>
</protein>
<reference evidence="3 4" key="1">
    <citation type="submission" date="2017-02" db="EMBL/GenBank/DDBJ databases">
        <title>The new phylogeny of genus Mycobacterium.</title>
        <authorList>
            <person name="Tortoli E."/>
            <person name="Trovato A."/>
            <person name="Cirillo D.M."/>
        </authorList>
    </citation>
    <scope>NUCLEOTIDE SEQUENCE [LARGE SCALE GENOMIC DNA]</scope>
    <source>
        <strain evidence="3 4">DSM 45230</strain>
    </source>
</reference>
<keyword evidence="4" id="KW-1185">Reference proteome</keyword>
<sequence length="175" mass="19006">MFRSHGHGKEPRWFSCSGAGRFDLATPDGTCYLAESEAVTLLEAWGGLQVVPDYKAAERDSSRLRLDKGATVADLTSNLAIQYGVTSEIFSTTDYGLTQLWASALRQAGFGGIRYWARHDLAHTAGCLALFGPADPKKPLAGFEVDNTDHLPTRADLLDELERETGITVLPVPPI</sequence>
<dbReference type="SMART" id="SM00953">
    <property type="entry name" value="RES"/>
    <property type="match status" value="1"/>
</dbReference>
<dbReference type="Proteomes" id="UP001141650">
    <property type="component" value="Unassembled WGS sequence"/>
</dbReference>
<comment type="caution">
    <text evidence="2">The sequence shown here is derived from an EMBL/GenBank/DDBJ whole genome shotgun (WGS) entry which is preliminary data.</text>
</comment>
<name>A0AA41XR83_9MYCO</name>
<accession>A0AA41XR83</accession>
<evidence type="ECO:0000259" key="1">
    <source>
        <dbReference type="SMART" id="SM00953"/>
    </source>
</evidence>
<evidence type="ECO:0000313" key="3">
    <source>
        <dbReference type="EMBL" id="OQZ91856.1"/>
    </source>
</evidence>